<reference evidence="2 3" key="1">
    <citation type="submission" date="2018-08" db="EMBL/GenBank/DDBJ databases">
        <title>Vibrio harveyi strains pathogenic to white snook Centropomus viridis Lockington (1877) and potential probiotic bacteria.</title>
        <authorList>
            <person name="Soto-Rodriguez S."/>
            <person name="Gomez-Gil B."/>
            <person name="Lozano-Olvera R."/>
        </authorList>
    </citation>
    <scope>NUCLEOTIDE SEQUENCE [LARGE SCALE GENOMIC DNA]</scope>
    <source>
        <strain evidence="2 3">CAIM 1508</strain>
    </source>
</reference>
<organism evidence="2 3">
    <name type="scientific">Vibrio harveyi</name>
    <name type="common">Beneckea harveyi</name>
    <dbReference type="NCBI Taxonomy" id="669"/>
    <lineage>
        <taxon>Bacteria</taxon>
        <taxon>Pseudomonadati</taxon>
        <taxon>Pseudomonadota</taxon>
        <taxon>Gammaproteobacteria</taxon>
        <taxon>Vibrionales</taxon>
        <taxon>Vibrionaceae</taxon>
        <taxon>Vibrio</taxon>
    </lineage>
</organism>
<name>A0A8B3DFT8_VIBHA</name>
<dbReference type="AlphaFoldDB" id="A0A8B3DFT8"/>
<dbReference type="Proteomes" id="UP000253437">
    <property type="component" value="Unassembled WGS sequence"/>
</dbReference>
<evidence type="ECO:0000313" key="3">
    <source>
        <dbReference type="Proteomes" id="UP000253437"/>
    </source>
</evidence>
<sequence>MKTLLRQNKLSNIKLLHSFINRVFFFSILAYYLVIISEEPLLTQLSFIAFGCGFSLLIDYSVSKPRQSVEVSFDGTKLRFLNMCIMTSDVKEILYGQTKRFEHTVRFRYKNQTYQDFELASKDLIEDLRFYYFLVDNQLPVKMLDCNERLI</sequence>
<accession>A0A8B3DFT8</accession>
<feature type="transmembrane region" description="Helical" evidence="1">
    <location>
        <begin position="41"/>
        <end position="58"/>
    </location>
</feature>
<evidence type="ECO:0000313" key="2">
    <source>
        <dbReference type="EMBL" id="RIV98295.1"/>
    </source>
</evidence>
<protein>
    <submittedName>
        <fullName evidence="2">Uncharacterized protein</fullName>
    </submittedName>
</protein>
<dbReference type="RefSeq" id="WP_029791151.1">
    <property type="nucleotide sequence ID" value="NZ_CANMKW010000015.1"/>
</dbReference>
<dbReference type="EMBL" id="QOUW02000293">
    <property type="protein sequence ID" value="RIV98295.1"/>
    <property type="molecule type" value="Genomic_DNA"/>
</dbReference>
<comment type="caution">
    <text evidence="2">The sequence shown here is derived from an EMBL/GenBank/DDBJ whole genome shotgun (WGS) entry which is preliminary data.</text>
</comment>
<keyword evidence="1" id="KW-0472">Membrane</keyword>
<keyword evidence="1" id="KW-1133">Transmembrane helix</keyword>
<proteinExistence type="predicted"/>
<keyword evidence="1" id="KW-0812">Transmembrane</keyword>
<gene>
    <name evidence="2" type="ORF">DS957_028915</name>
</gene>
<evidence type="ECO:0000256" key="1">
    <source>
        <dbReference type="SAM" id="Phobius"/>
    </source>
</evidence>
<feature type="transmembrane region" description="Helical" evidence="1">
    <location>
        <begin position="12"/>
        <end position="35"/>
    </location>
</feature>